<comment type="function">
    <text evidence="7">Responsible for synthesis of pseudouridine from uracil.</text>
</comment>
<organism evidence="10 11">
    <name type="scientific">Mordavella massiliensis</name>
    <dbReference type="NCBI Taxonomy" id="1871024"/>
    <lineage>
        <taxon>Bacteria</taxon>
        <taxon>Bacillati</taxon>
        <taxon>Bacillota</taxon>
        <taxon>Clostridia</taxon>
        <taxon>Eubacteriales</taxon>
        <taxon>Clostridiaceae</taxon>
        <taxon>Mordavella</taxon>
    </lineage>
</organism>
<dbReference type="Pfam" id="PF00849">
    <property type="entry name" value="PseudoU_synth_2"/>
    <property type="match status" value="1"/>
</dbReference>
<dbReference type="InterPro" id="IPR036986">
    <property type="entry name" value="S4_RNA-bd_sf"/>
</dbReference>
<dbReference type="AlphaFoldDB" id="A0A938X2Q9"/>
<keyword evidence="11" id="KW-1185">Reference proteome</keyword>
<evidence type="ECO:0000256" key="7">
    <source>
        <dbReference type="RuleBase" id="RU362028"/>
    </source>
</evidence>
<feature type="active site" evidence="5">
    <location>
        <position position="137"/>
    </location>
</feature>
<dbReference type="InterPro" id="IPR002942">
    <property type="entry name" value="S4_RNA-bd"/>
</dbReference>
<dbReference type="NCBIfam" id="TIGR00005">
    <property type="entry name" value="rluA_subfam"/>
    <property type="match status" value="1"/>
</dbReference>
<dbReference type="PROSITE" id="PS50889">
    <property type="entry name" value="S4"/>
    <property type="match status" value="1"/>
</dbReference>
<comment type="similarity">
    <text evidence="2 7">Belongs to the pseudouridine synthase RluA family.</text>
</comment>
<name>A0A938X2Q9_9CLOT</name>
<evidence type="ECO:0000256" key="3">
    <source>
        <dbReference type="ARBA" id="ARBA00022884"/>
    </source>
</evidence>
<dbReference type="Gene3D" id="3.10.290.10">
    <property type="entry name" value="RNA-binding S4 domain"/>
    <property type="match status" value="1"/>
</dbReference>
<evidence type="ECO:0000256" key="5">
    <source>
        <dbReference type="PIRSR" id="PIRSR606225-1"/>
    </source>
</evidence>
<comment type="caution">
    <text evidence="10">The sequence shown here is derived from an EMBL/GenBank/DDBJ whole genome shotgun (WGS) entry which is preliminary data.</text>
</comment>
<dbReference type="CDD" id="cd02869">
    <property type="entry name" value="PseudoU_synth_RluA_like"/>
    <property type="match status" value="1"/>
</dbReference>
<feature type="region of interest" description="Disordered" evidence="8">
    <location>
        <begin position="183"/>
        <end position="203"/>
    </location>
</feature>
<dbReference type="GO" id="GO:0120159">
    <property type="term" value="F:rRNA pseudouridine synthase activity"/>
    <property type="evidence" value="ECO:0007669"/>
    <property type="project" value="UniProtKB-ARBA"/>
</dbReference>
<reference evidence="10" key="2">
    <citation type="journal article" date="2021" name="Sci. Rep.">
        <title>The distribution of antibiotic resistance genes in chicken gut microbiota commensals.</title>
        <authorList>
            <person name="Juricova H."/>
            <person name="Matiasovicova J."/>
            <person name="Kubasova T."/>
            <person name="Cejkova D."/>
            <person name="Rychlik I."/>
        </authorList>
    </citation>
    <scope>NUCLEOTIDE SEQUENCE</scope>
    <source>
        <strain evidence="10">An420c</strain>
    </source>
</reference>
<dbReference type="GO" id="GO:0000455">
    <property type="term" value="P:enzyme-directed rRNA pseudouridine synthesis"/>
    <property type="evidence" value="ECO:0007669"/>
    <property type="project" value="TreeGrafter"/>
</dbReference>
<dbReference type="PANTHER" id="PTHR21600">
    <property type="entry name" value="MITOCHONDRIAL RNA PSEUDOURIDINE SYNTHASE"/>
    <property type="match status" value="1"/>
</dbReference>
<evidence type="ECO:0000256" key="4">
    <source>
        <dbReference type="ARBA" id="ARBA00023235"/>
    </source>
</evidence>
<evidence type="ECO:0000259" key="9">
    <source>
        <dbReference type="SMART" id="SM00363"/>
    </source>
</evidence>
<keyword evidence="3 6" id="KW-0694">RNA-binding</keyword>
<feature type="domain" description="RNA-binding S4" evidence="9">
    <location>
        <begin position="13"/>
        <end position="77"/>
    </location>
</feature>
<evidence type="ECO:0000256" key="2">
    <source>
        <dbReference type="ARBA" id="ARBA00010876"/>
    </source>
</evidence>
<dbReference type="CDD" id="cd00165">
    <property type="entry name" value="S4"/>
    <property type="match status" value="1"/>
</dbReference>
<evidence type="ECO:0000256" key="1">
    <source>
        <dbReference type="ARBA" id="ARBA00000073"/>
    </source>
</evidence>
<dbReference type="InterPro" id="IPR006225">
    <property type="entry name" value="PsdUridine_synth_RluC/D"/>
</dbReference>
<dbReference type="PANTHER" id="PTHR21600:SF44">
    <property type="entry name" value="RIBOSOMAL LARGE SUBUNIT PSEUDOURIDINE SYNTHASE D"/>
    <property type="match status" value="1"/>
</dbReference>
<proteinExistence type="inferred from homology"/>
<sequence>MKEYFTIESQEGERIDRYLAEELEDQSRSYIQKLIKEEHVLVNGKPVKANYRLLAGDNISLSLPEIKEPDIPPEKIPLDILYEDQDLLVVNKPKQMVVHPAPGHYTGTLVNALMYHCGSELSGINGVMRPGIVHRIDMDTTGSLVVCKTDAAHQCLSAQLKEHSIHRIYEAIVHGNLKEDSGTVNAPIGRHPTDRKKMSVHTKNGKPAITHYQVLQRFGNYTYIRCRLETGRTHQIRVHMASIGHPLLGDAVYGPKKCPFPQLQGQTLHARIIGFIHPSTGEYLEIEAPLPQYFVELLDKLMYNT</sequence>
<dbReference type="InterPro" id="IPR050188">
    <property type="entry name" value="RluA_PseudoU_synthase"/>
</dbReference>
<dbReference type="InterPro" id="IPR006145">
    <property type="entry name" value="PsdUridine_synth_RsuA/RluA"/>
</dbReference>
<evidence type="ECO:0000256" key="6">
    <source>
        <dbReference type="PROSITE-ProRule" id="PRU00182"/>
    </source>
</evidence>
<dbReference type="SUPFAM" id="SSF55174">
    <property type="entry name" value="Alpha-L RNA-binding motif"/>
    <property type="match status" value="1"/>
</dbReference>
<accession>A0A938X2Q9</accession>
<comment type="catalytic activity">
    <reaction evidence="1 7">
        <text>a uridine in RNA = a pseudouridine in RNA</text>
        <dbReference type="Rhea" id="RHEA:48348"/>
        <dbReference type="Rhea" id="RHEA-COMP:12068"/>
        <dbReference type="Rhea" id="RHEA-COMP:12069"/>
        <dbReference type="ChEBI" id="CHEBI:65314"/>
        <dbReference type="ChEBI" id="CHEBI:65315"/>
    </reaction>
</comment>
<keyword evidence="4 7" id="KW-0413">Isomerase</keyword>
<dbReference type="Pfam" id="PF01479">
    <property type="entry name" value="S4"/>
    <property type="match status" value="1"/>
</dbReference>
<dbReference type="FunFam" id="3.30.2350.10:FF:000006">
    <property type="entry name" value="Pseudouridine synthase"/>
    <property type="match status" value="1"/>
</dbReference>
<reference evidence="10" key="1">
    <citation type="submission" date="2020-08" db="EMBL/GenBank/DDBJ databases">
        <authorList>
            <person name="Cejkova D."/>
            <person name="Kubasova T."/>
            <person name="Jahodarova E."/>
            <person name="Rychlik I."/>
        </authorList>
    </citation>
    <scope>NUCLEOTIDE SEQUENCE</scope>
    <source>
        <strain evidence="10">An420c</strain>
    </source>
</reference>
<dbReference type="SUPFAM" id="SSF55120">
    <property type="entry name" value="Pseudouridine synthase"/>
    <property type="match status" value="1"/>
</dbReference>
<dbReference type="EC" id="5.4.99.-" evidence="7"/>
<dbReference type="InterPro" id="IPR020103">
    <property type="entry name" value="PsdUridine_synth_cat_dom_sf"/>
</dbReference>
<gene>
    <name evidence="10" type="ORF">H6A13_02585</name>
</gene>
<dbReference type="SMART" id="SM00363">
    <property type="entry name" value="S4"/>
    <property type="match status" value="1"/>
</dbReference>
<protein>
    <recommendedName>
        <fullName evidence="7">Pseudouridine synthase</fullName>
        <ecNumber evidence="7">5.4.99.-</ecNumber>
    </recommendedName>
</protein>
<dbReference type="GO" id="GO:0003723">
    <property type="term" value="F:RNA binding"/>
    <property type="evidence" value="ECO:0007669"/>
    <property type="project" value="UniProtKB-KW"/>
</dbReference>
<dbReference type="EMBL" id="JACJLV010000005">
    <property type="protein sequence ID" value="MBM6825993.1"/>
    <property type="molecule type" value="Genomic_DNA"/>
</dbReference>
<evidence type="ECO:0000313" key="11">
    <source>
        <dbReference type="Proteomes" id="UP000713880"/>
    </source>
</evidence>
<evidence type="ECO:0000313" key="10">
    <source>
        <dbReference type="EMBL" id="MBM6825993.1"/>
    </source>
</evidence>
<evidence type="ECO:0000256" key="8">
    <source>
        <dbReference type="SAM" id="MobiDB-lite"/>
    </source>
</evidence>
<dbReference type="Proteomes" id="UP000713880">
    <property type="component" value="Unassembled WGS sequence"/>
</dbReference>
<dbReference type="Gene3D" id="3.30.2350.10">
    <property type="entry name" value="Pseudouridine synthase"/>
    <property type="match status" value="1"/>
</dbReference>